<dbReference type="Pfam" id="PF03466">
    <property type="entry name" value="LysR_substrate"/>
    <property type="match status" value="1"/>
</dbReference>
<dbReference type="SUPFAM" id="SSF53850">
    <property type="entry name" value="Periplasmic binding protein-like II"/>
    <property type="match status" value="1"/>
</dbReference>
<dbReference type="OrthoDB" id="9803735at2"/>
<keyword evidence="4" id="KW-0804">Transcription</keyword>
<dbReference type="GO" id="GO:0005829">
    <property type="term" value="C:cytosol"/>
    <property type="evidence" value="ECO:0007669"/>
    <property type="project" value="TreeGrafter"/>
</dbReference>
<feature type="domain" description="HTH lysR-type" evidence="5">
    <location>
        <begin position="1"/>
        <end position="58"/>
    </location>
</feature>
<comment type="similarity">
    <text evidence="1">Belongs to the LysR transcriptional regulatory family.</text>
</comment>
<dbReference type="CDD" id="cd05466">
    <property type="entry name" value="PBP2_LTTR_substrate"/>
    <property type="match status" value="1"/>
</dbReference>
<protein>
    <submittedName>
        <fullName evidence="6">Transcriptional regulator, LysR family</fullName>
    </submittedName>
</protein>
<dbReference type="HOGENOM" id="CLU_039613_6_4_0"/>
<dbReference type="Gene3D" id="1.10.10.10">
    <property type="entry name" value="Winged helix-like DNA-binding domain superfamily/Winged helix DNA-binding domain"/>
    <property type="match status" value="1"/>
</dbReference>
<dbReference type="GO" id="GO:0003700">
    <property type="term" value="F:DNA-binding transcription factor activity"/>
    <property type="evidence" value="ECO:0007669"/>
    <property type="project" value="InterPro"/>
</dbReference>
<dbReference type="GO" id="GO:0003677">
    <property type="term" value="F:DNA binding"/>
    <property type="evidence" value="ECO:0007669"/>
    <property type="project" value="UniProtKB-KW"/>
</dbReference>
<evidence type="ECO:0000313" key="6">
    <source>
        <dbReference type="EMBL" id="AEU37797.1"/>
    </source>
</evidence>
<evidence type="ECO:0000259" key="5">
    <source>
        <dbReference type="PROSITE" id="PS50931"/>
    </source>
</evidence>
<dbReference type="InterPro" id="IPR000847">
    <property type="entry name" value="LysR_HTH_N"/>
</dbReference>
<dbReference type="Gene3D" id="3.40.190.290">
    <property type="match status" value="1"/>
</dbReference>
<dbReference type="EMBL" id="CP003130">
    <property type="protein sequence ID" value="AEU37797.1"/>
    <property type="molecule type" value="Genomic_DNA"/>
</dbReference>
<evidence type="ECO:0000256" key="2">
    <source>
        <dbReference type="ARBA" id="ARBA00023015"/>
    </source>
</evidence>
<keyword evidence="3" id="KW-0238">DNA-binding</keyword>
<evidence type="ECO:0000256" key="4">
    <source>
        <dbReference type="ARBA" id="ARBA00023163"/>
    </source>
</evidence>
<dbReference type="Pfam" id="PF00126">
    <property type="entry name" value="HTH_1"/>
    <property type="match status" value="1"/>
</dbReference>
<gene>
    <name evidence="6" type="ordered locus">AciX8_3502</name>
</gene>
<dbReference type="InterPro" id="IPR050950">
    <property type="entry name" value="HTH-type_LysR_regulators"/>
</dbReference>
<dbReference type="AlphaFoldDB" id="G8NWJ4"/>
<dbReference type="RefSeq" id="WP_014266671.1">
    <property type="nucleotide sequence ID" value="NC_016631.1"/>
</dbReference>
<dbReference type="KEGG" id="gma:AciX8_3502"/>
<evidence type="ECO:0000313" key="7">
    <source>
        <dbReference type="Proteomes" id="UP000007113"/>
    </source>
</evidence>
<dbReference type="Proteomes" id="UP000007113">
    <property type="component" value="Chromosome"/>
</dbReference>
<dbReference type="FunFam" id="1.10.10.10:FF:000001">
    <property type="entry name" value="LysR family transcriptional regulator"/>
    <property type="match status" value="1"/>
</dbReference>
<dbReference type="PROSITE" id="PS50931">
    <property type="entry name" value="HTH_LYSR"/>
    <property type="match status" value="1"/>
</dbReference>
<dbReference type="InterPro" id="IPR036390">
    <property type="entry name" value="WH_DNA-bd_sf"/>
</dbReference>
<dbReference type="InterPro" id="IPR005119">
    <property type="entry name" value="LysR_subst-bd"/>
</dbReference>
<sequence length="311" mass="34512">MEIRHLQHFIALAEEGKFTAAAQRMNIVQSGLSMSIKELEQELGSQLVTRTTRKVSLTAAGELFLEHARGCLALLNDGVQSVRSQDGVVRGRLHLGILQSLTPYVQLATLLQRFHSSYPEVEFAVRALSTEAVPALVRSGYVDLSFQAILGKERWPGVQVIPYAQDSLVAICSSKHPLTRKSSVQLEVLSHESFVDLTPERALRKLVDQIFTQHHLPRSSVYQVSDIETQLYFVAHGLGVAIVPSALARSSTASHDLHTLRILSQAPKLAKWRIAILTRPRRNDIPGKTTVELFLETLAELSRKTKITGET</sequence>
<dbReference type="SUPFAM" id="SSF46785">
    <property type="entry name" value="Winged helix' DNA-binding domain"/>
    <property type="match status" value="1"/>
</dbReference>
<reference evidence="6 7" key="1">
    <citation type="submission" date="2011-11" db="EMBL/GenBank/DDBJ databases">
        <title>Complete sequence of Granulicella mallensis MP5ACTX8.</title>
        <authorList>
            <consortium name="US DOE Joint Genome Institute"/>
            <person name="Lucas S."/>
            <person name="Copeland A."/>
            <person name="Lapidus A."/>
            <person name="Cheng J.-F."/>
            <person name="Goodwin L."/>
            <person name="Pitluck S."/>
            <person name="Peters L."/>
            <person name="Lu M."/>
            <person name="Detter J.C."/>
            <person name="Han C."/>
            <person name="Tapia R."/>
            <person name="Land M."/>
            <person name="Hauser L."/>
            <person name="Kyrpides N."/>
            <person name="Ivanova N."/>
            <person name="Mikhailova N."/>
            <person name="Pagani I."/>
            <person name="Rawat S."/>
            <person name="Mannisto M."/>
            <person name="Haggblom M."/>
            <person name="Woyke T."/>
        </authorList>
    </citation>
    <scope>NUCLEOTIDE SEQUENCE [LARGE SCALE GENOMIC DNA]</scope>
    <source>
        <strain evidence="7">ATCC BAA-1857 / DSM 23137 / MP5ACTX8</strain>
    </source>
</reference>
<dbReference type="eggNOG" id="COG0583">
    <property type="taxonomic scope" value="Bacteria"/>
</dbReference>
<accession>G8NWJ4</accession>
<dbReference type="InterPro" id="IPR036388">
    <property type="entry name" value="WH-like_DNA-bd_sf"/>
</dbReference>
<evidence type="ECO:0000256" key="1">
    <source>
        <dbReference type="ARBA" id="ARBA00009437"/>
    </source>
</evidence>
<dbReference type="STRING" id="682795.AciX8_3502"/>
<keyword evidence="7" id="KW-1185">Reference proteome</keyword>
<organism evidence="6 7">
    <name type="scientific">Granulicella mallensis (strain ATCC BAA-1857 / DSM 23137 / MP5ACTX8)</name>
    <dbReference type="NCBI Taxonomy" id="682795"/>
    <lineage>
        <taxon>Bacteria</taxon>
        <taxon>Pseudomonadati</taxon>
        <taxon>Acidobacteriota</taxon>
        <taxon>Terriglobia</taxon>
        <taxon>Terriglobales</taxon>
        <taxon>Acidobacteriaceae</taxon>
        <taxon>Granulicella</taxon>
    </lineage>
</organism>
<name>G8NWJ4_GRAMM</name>
<dbReference type="PANTHER" id="PTHR30419">
    <property type="entry name" value="HTH-TYPE TRANSCRIPTIONAL REGULATOR YBHD"/>
    <property type="match status" value="1"/>
</dbReference>
<evidence type="ECO:0000256" key="3">
    <source>
        <dbReference type="ARBA" id="ARBA00023125"/>
    </source>
</evidence>
<dbReference type="PRINTS" id="PR00039">
    <property type="entry name" value="HTHLYSR"/>
</dbReference>
<proteinExistence type="inferred from homology"/>
<keyword evidence="2" id="KW-0805">Transcription regulation</keyword>